<name>A0ABQ1ZZ29_9BACL</name>
<keyword evidence="3" id="KW-1185">Reference proteome</keyword>
<accession>A0ABQ1ZZ29</accession>
<keyword evidence="1" id="KW-0812">Transmembrane</keyword>
<gene>
    <name evidence="2" type="ORF">GCM10007362_28920</name>
</gene>
<evidence type="ECO:0000313" key="3">
    <source>
        <dbReference type="Proteomes" id="UP000605427"/>
    </source>
</evidence>
<reference evidence="3" key="1">
    <citation type="journal article" date="2019" name="Int. J. Syst. Evol. Microbiol.">
        <title>The Global Catalogue of Microorganisms (GCM) 10K type strain sequencing project: providing services to taxonomists for standard genome sequencing and annotation.</title>
        <authorList>
            <consortium name="The Broad Institute Genomics Platform"/>
            <consortium name="The Broad Institute Genome Sequencing Center for Infectious Disease"/>
            <person name="Wu L."/>
            <person name="Ma J."/>
        </authorList>
    </citation>
    <scope>NUCLEOTIDE SEQUENCE [LARGE SCALE GENOMIC DNA]</scope>
    <source>
        <strain evidence="3">CCM 8702</strain>
    </source>
</reference>
<comment type="caution">
    <text evidence="2">The sequence shown here is derived from an EMBL/GenBank/DDBJ whole genome shotgun (WGS) entry which is preliminary data.</text>
</comment>
<dbReference type="RefSeq" id="WP_172244676.1">
    <property type="nucleotide sequence ID" value="NZ_BMDD01000003.1"/>
</dbReference>
<evidence type="ECO:0000313" key="2">
    <source>
        <dbReference type="EMBL" id="GGH80506.1"/>
    </source>
</evidence>
<sequence length="149" mass="16782">MEYNKTTRAVLAFSALAILIFIPLRVEIGYPAIYYTVIALIGIRVGFLLINDKKNEERFFKSWARKKSWPKLLVVLTEALKSLVLLLLIVIFGQVVVNGTDFAGLVNGMALGARIAIAAMLVAFSVILGFVNLYEKNRKYDRLYAQFHP</sequence>
<organism evidence="2 3">
    <name type="scientific">Saccharibacillus endophyticus</name>
    <dbReference type="NCBI Taxonomy" id="2060666"/>
    <lineage>
        <taxon>Bacteria</taxon>
        <taxon>Bacillati</taxon>
        <taxon>Bacillota</taxon>
        <taxon>Bacilli</taxon>
        <taxon>Bacillales</taxon>
        <taxon>Paenibacillaceae</taxon>
        <taxon>Saccharibacillus</taxon>
    </lineage>
</organism>
<evidence type="ECO:0000256" key="1">
    <source>
        <dbReference type="SAM" id="Phobius"/>
    </source>
</evidence>
<keyword evidence="1" id="KW-0472">Membrane</keyword>
<dbReference type="Proteomes" id="UP000605427">
    <property type="component" value="Unassembled WGS sequence"/>
</dbReference>
<feature type="transmembrane region" description="Helical" evidence="1">
    <location>
        <begin position="72"/>
        <end position="95"/>
    </location>
</feature>
<keyword evidence="1" id="KW-1133">Transmembrane helix</keyword>
<feature type="transmembrane region" description="Helical" evidence="1">
    <location>
        <begin position="9"/>
        <end position="26"/>
    </location>
</feature>
<proteinExistence type="predicted"/>
<feature type="transmembrane region" description="Helical" evidence="1">
    <location>
        <begin position="32"/>
        <end position="51"/>
    </location>
</feature>
<protein>
    <submittedName>
        <fullName evidence="2">Uncharacterized protein</fullName>
    </submittedName>
</protein>
<dbReference type="EMBL" id="BMDD01000003">
    <property type="protein sequence ID" value="GGH80506.1"/>
    <property type="molecule type" value="Genomic_DNA"/>
</dbReference>
<feature type="transmembrane region" description="Helical" evidence="1">
    <location>
        <begin position="115"/>
        <end position="134"/>
    </location>
</feature>